<gene>
    <name evidence="6" type="ORF">FD145_1064</name>
</gene>
<evidence type="ECO:0000256" key="2">
    <source>
        <dbReference type="ARBA" id="ARBA00023004"/>
    </source>
</evidence>
<evidence type="ECO:0000313" key="7">
    <source>
        <dbReference type="Proteomes" id="UP000488506"/>
    </source>
</evidence>
<evidence type="ECO:0000259" key="5">
    <source>
        <dbReference type="PROSITE" id="PS51379"/>
    </source>
</evidence>
<evidence type="ECO:0000256" key="1">
    <source>
        <dbReference type="ARBA" id="ARBA00022723"/>
    </source>
</evidence>
<dbReference type="GO" id="GO:0051536">
    <property type="term" value="F:iron-sulfur cluster binding"/>
    <property type="evidence" value="ECO:0007669"/>
    <property type="project" value="UniProtKB-KW"/>
</dbReference>
<protein>
    <recommendedName>
        <fullName evidence="4">Ferredoxin</fullName>
    </recommendedName>
</protein>
<dbReference type="InterPro" id="IPR017896">
    <property type="entry name" value="4Fe4S_Fe-S-bd"/>
</dbReference>
<dbReference type="Proteomes" id="UP000488506">
    <property type="component" value="Unassembled WGS sequence"/>
</dbReference>
<dbReference type="AlphaFoldDB" id="A0A833L0R1"/>
<accession>A0A833L0R1</accession>
<reference evidence="6 7" key="1">
    <citation type="submission" date="2019-12" db="EMBL/GenBank/DDBJ databases">
        <authorList>
            <person name="Wolfe R."/>
            <person name="Danczak R."/>
            <person name="Wilkins M."/>
        </authorList>
    </citation>
    <scope>NUCLEOTIDE SEQUENCE [LARGE SCALE GENOMIC DNA]</scope>
    <source>
        <strain evidence="6">X2_MaxBin.013</strain>
    </source>
</reference>
<dbReference type="Pfam" id="PF13370">
    <property type="entry name" value="Fer4_13"/>
    <property type="match status" value="1"/>
</dbReference>
<dbReference type="GO" id="GO:0005506">
    <property type="term" value="F:iron ion binding"/>
    <property type="evidence" value="ECO:0007669"/>
    <property type="project" value="UniProtKB-UniRule"/>
</dbReference>
<dbReference type="GO" id="GO:0009055">
    <property type="term" value="F:electron transfer activity"/>
    <property type="evidence" value="ECO:0007669"/>
    <property type="project" value="UniProtKB-UniRule"/>
</dbReference>
<dbReference type="InterPro" id="IPR001080">
    <property type="entry name" value="3Fe4S_ferredoxin"/>
</dbReference>
<evidence type="ECO:0000256" key="3">
    <source>
        <dbReference type="ARBA" id="ARBA00023014"/>
    </source>
</evidence>
<dbReference type="EMBL" id="WPAF01000017">
    <property type="protein sequence ID" value="KAF0133854.1"/>
    <property type="molecule type" value="Genomic_DNA"/>
</dbReference>
<keyword evidence="3 4" id="KW-0411">Iron-sulfur</keyword>
<comment type="function">
    <text evidence="4">Ferredoxins are iron-sulfur proteins that transfer electrons in a wide variety of metabolic reactions.</text>
</comment>
<dbReference type="InterPro" id="IPR017900">
    <property type="entry name" value="4Fe4S_Fe_S_CS"/>
</dbReference>
<dbReference type="Gene3D" id="3.30.70.20">
    <property type="match status" value="1"/>
</dbReference>
<dbReference type="PROSITE" id="PS51379">
    <property type="entry name" value="4FE4S_FER_2"/>
    <property type="match status" value="1"/>
</dbReference>
<name>A0A833L0R1_UNCSA</name>
<feature type="domain" description="4Fe-4S ferredoxin-type" evidence="5">
    <location>
        <begin position="4"/>
        <end position="31"/>
    </location>
</feature>
<organism evidence="6 7">
    <name type="scientific">Candidatus Saganbacteria bacterium</name>
    <dbReference type="NCBI Taxonomy" id="2575572"/>
    <lineage>
        <taxon>Bacteria</taxon>
        <taxon>Bacillati</taxon>
        <taxon>Saganbacteria</taxon>
    </lineage>
</organism>
<keyword evidence="1 4" id="KW-0479">Metal-binding</keyword>
<dbReference type="PROSITE" id="PS00198">
    <property type="entry name" value="4FE4S_FER_1"/>
    <property type="match status" value="1"/>
</dbReference>
<dbReference type="PRINTS" id="PR00352">
    <property type="entry name" value="3FE4SFRDOXIN"/>
</dbReference>
<comment type="caution">
    <text evidence="6">The sequence shown here is derived from an EMBL/GenBank/DDBJ whole genome shotgun (WGS) entry which is preliminary data.</text>
</comment>
<keyword evidence="4" id="KW-0249">Electron transport</keyword>
<dbReference type="SUPFAM" id="SSF54862">
    <property type="entry name" value="4Fe-4S ferredoxins"/>
    <property type="match status" value="1"/>
</dbReference>
<sequence>MAINNVAIEDGCITCGVCESVCPEVFEMADIAKVKAGVDFNSFEAQLKDAADQCPLSIIKVS</sequence>
<keyword evidence="2 4" id="KW-0408">Iron</keyword>
<keyword evidence="4" id="KW-0813">Transport</keyword>
<evidence type="ECO:0000256" key="4">
    <source>
        <dbReference type="RuleBase" id="RU368020"/>
    </source>
</evidence>
<evidence type="ECO:0000313" key="6">
    <source>
        <dbReference type="EMBL" id="KAF0133854.1"/>
    </source>
</evidence>
<proteinExistence type="predicted"/>